<reference evidence="2 3" key="1">
    <citation type="submission" date="2019-03" db="EMBL/GenBank/DDBJ databases">
        <title>Genomic Encyclopedia of Type Strains, Phase IV (KMG-IV): sequencing the most valuable type-strain genomes for metagenomic binning, comparative biology and taxonomic classification.</title>
        <authorList>
            <person name="Goeker M."/>
        </authorList>
    </citation>
    <scope>NUCLEOTIDE SEQUENCE [LARGE SCALE GENOMIC DNA]</scope>
    <source>
        <strain evidence="2 3">DSM 100055</strain>
    </source>
</reference>
<dbReference type="PANTHER" id="PTHR42924">
    <property type="entry name" value="EXONUCLEASE"/>
    <property type="match status" value="1"/>
</dbReference>
<name>A0AA46DXN6_9FUSO</name>
<dbReference type="RefSeq" id="WP_134113687.1">
    <property type="nucleotide sequence ID" value="NZ_SOBG01000008.1"/>
</dbReference>
<sequence length="272" mass="30883">MIDLHIHTTASDGTLSPIELVKYAKQKNLSVIAITDHDSISALEEAILEGKKKNITVIPGIEFSTEYNYKEVHILGYFIDYTNEELIKTINSLKNERINRTYKIIEKLNINNINISMEDIEKEAKGDVISRMHISNVLLKKNYVSTKAEAFEKYLGIGKSAYIKRKLTPLKAIEIIKNSGGLAVLAHPKLIHLENEKEFISLLAQNKLDGIESYYPGFSSSDVDRYINFCNIYNLIPTGGSDFHGHNRLTSDLNMLKLPQKIYLNLLNRLNV</sequence>
<dbReference type="Gene3D" id="1.10.150.650">
    <property type="match status" value="1"/>
</dbReference>
<accession>A0AA46DXN6</accession>
<gene>
    <name evidence="2" type="ORF">EV215_1827</name>
</gene>
<dbReference type="AlphaFoldDB" id="A0AA46DXN6"/>
<dbReference type="PANTHER" id="PTHR42924:SF3">
    <property type="entry name" value="POLYMERASE_HISTIDINOL PHOSPHATASE N-TERMINAL DOMAIN-CONTAINING PROTEIN"/>
    <property type="match status" value="1"/>
</dbReference>
<feature type="domain" description="Polymerase/histidinol phosphatase N-terminal" evidence="1">
    <location>
        <begin position="2"/>
        <end position="67"/>
    </location>
</feature>
<dbReference type="SMART" id="SM00481">
    <property type="entry name" value="POLIIIAc"/>
    <property type="match status" value="1"/>
</dbReference>
<dbReference type="CDD" id="cd07438">
    <property type="entry name" value="PHP_HisPPase_AMP"/>
    <property type="match status" value="1"/>
</dbReference>
<dbReference type="GO" id="GO:0004534">
    <property type="term" value="F:5'-3' RNA exonuclease activity"/>
    <property type="evidence" value="ECO:0007669"/>
    <property type="project" value="TreeGrafter"/>
</dbReference>
<dbReference type="Gene3D" id="3.20.20.140">
    <property type="entry name" value="Metal-dependent hydrolases"/>
    <property type="match status" value="1"/>
</dbReference>
<dbReference type="InterPro" id="IPR016195">
    <property type="entry name" value="Pol/histidinol_Pase-like"/>
</dbReference>
<evidence type="ECO:0000313" key="2">
    <source>
        <dbReference type="EMBL" id="TDT68106.1"/>
    </source>
</evidence>
<dbReference type="InterPro" id="IPR004013">
    <property type="entry name" value="PHP_dom"/>
</dbReference>
<evidence type="ECO:0000313" key="3">
    <source>
        <dbReference type="Proteomes" id="UP000294678"/>
    </source>
</evidence>
<dbReference type="InterPro" id="IPR003141">
    <property type="entry name" value="Pol/His_phosphatase_N"/>
</dbReference>
<evidence type="ECO:0000259" key="1">
    <source>
        <dbReference type="SMART" id="SM00481"/>
    </source>
</evidence>
<proteinExistence type="predicted"/>
<dbReference type="Proteomes" id="UP000294678">
    <property type="component" value="Unassembled WGS sequence"/>
</dbReference>
<dbReference type="Pfam" id="PF02811">
    <property type="entry name" value="PHP"/>
    <property type="match status" value="1"/>
</dbReference>
<dbReference type="SUPFAM" id="SSF89550">
    <property type="entry name" value="PHP domain-like"/>
    <property type="match status" value="1"/>
</dbReference>
<protein>
    <recommendedName>
        <fullName evidence="1">Polymerase/histidinol phosphatase N-terminal domain-containing protein</fullName>
    </recommendedName>
</protein>
<organism evidence="2 3">
    <name type="scientific">Hypnocyclicus thermotrophus</name>
    <dbReference type="NCBI Taxonomy" id="1627895"/>
    <lineage>
        <taxon>Bacteria</taxon>
        <taxon>Fusobacteriati</taxon>
        <taxon>Fusobacteriota</taxon>
        <taxon>Fusobacteriia</taxon>
        <taxon>Fusobacteriales</taxon>
        <taxon>Fusobacteriaceae</taxon>
        <taxon>Hypnocyclicus</taxon>
    </lineage>
</organism>
<dbReference type="InterPro" id="IPR052018">
    <property type="entry name" value="PHP_domain"/>
</dbReference>
<keyword evidence="3" id="KW-1185">Reference proteome</keyword>
<dbReference type="GO" id="GO:0035312">
    <property type="term" value="F:5'-3' DNA exonuclease activity"/>
    <property type="evidence" value="ECO:0007669"/>
    <property type="project" value="TreeGrafter"/>
</dbReference>
<dbReference type="EMBL" id="SOBG01000008">
    <property type="protein sequence ID" value="TDT68106.1"/>
    <property type="molecule type" value="Genomic_DNA"/>
</dbReference>
<comment type="caution">
    <text evidence="2">The sequence shown here is derived from an EMBL/GenBank/DDBJ whole genome shotgun (WGS) entry which is preliminary data.</text>
</comment>